<keyword evidence="4" id="KW-0067">ATP-binding</keyword>
<dbReference type="InterPro" id="IPR014016">
    <property type="entry name" value="UvrD-like_ATP-bd"/>
</dbReference>
<evidence type="ECO:0000256" key="1">
    <source>
        <dbReference type="ARBA" id="ARBA00022741"/>
    </source>
</evidence>
<feature type="domain" description="UvrD-like helicase ATP-binding" evidence="5">
    <location>
        <begin position="11"/>
        <end position="77"/>
    </location>
</feature>
<evidence type="ECO:0000256" key="2">
    <source>
        <dbReference type="ARBA" id="ARBA00022801"/>
    </source>
</evidence>
<dbReference type="GO" id="GO:0016787">
    <property type="term" value="F:hydrolase activity"/>
    <property type="evidence" value="ECO:0007669"/>
    <property type="project" value="UniProtKB-KW"/>
</dbReference>
<dbReference type="GO" id="GO:0004386">
    <property type="term" value="F:helicase activity"/>
    <property type="evidence" value="ECO:0007669"/>
    <property type="project" value="UniProtKB-KW"/>
</dbReference>
<dbReference type="AlphaFoldDB" id="Q64AR7"/>
<dbReference type="Pfam" id="PF00580">
    <property type="entry name" value="UvrD-helicase"/>
    <property type="match status" value="1"/>
</dbReference>
<sequence>MKNVNNQQNNNDYNKILLANAEKICVIAGAGSGKTTKVLIPKAKQLIEVDEIEPNKILLLSFSRLSAIDLQRKIKKSVFV</sequence>
<gene>
    <name evidence="6" type="ORF">GZ29E12_22</name>
</gene>
<evidence type="ECO:0000256" key="4">
    <source>
        <dbReference type="ARBA" id="ARBA00022840"/>
    </source>
</evidence>
<dbReference type="GO" id="GO:0005524">
    <property type="term" value="F:ATP binding"/>
    <property type="evidence" value="ECO:0007669"/>
    <property type="project" value="UniProtKB-KW"/>
</dbReference>
<reference evidence="6" key="2">
    <citation type="submission" date="2004-08" db="EMBL/GenBank/DDBJ databases">
        <authorList>
            <person name="Putnam N."/>
            <person name="Detter J.C."/>
            <person name="Richardson P.M."/>
            <person name="Rokhsar D."/>
        </authorList>
    </citation>
    <scope>NUCLEOTIDE SEQUENCE</scope>
</reference>
<dbReference type="EMBL" id="AY714851">
    <property type="protein sequence ID" value="AAU83510.1"/>
    <property type="molecule type" value="Genomic_DNA"/>
</dbReference>
<evidence type="ECO:0000259" key="5">
    <source>
        <dbReference type="Pfam" id="PF00580"/>
    </source>
</evidence>
<reference evidence="6" key="1">
    <citation type="journal article" date="2004" name="Science">
        <title>Reverse methanogenesis: testing the hypothesis with environmental genomics.</title>
        <authorList>
            <person name="Hallam S.J."/>
            <person name="Putnam N."/>
            <person name="Preston C.M."/>
            <person name="Detter J.C."/>
            <person name="Rokhsar D."/>
            <person name="Richardson P.M."/>
            <person name="DeLong E.F."/>
        </authorList>
    </citation>
    <scope>NUCLEOTIDE SEQUENCE</scope>
</reference>
<evidence type="ECO:0000313" key="6">
    <source>
        <dbReference type="EMBL" id="AAU83510.1"/>
    </source>
</evidence>
<proteinExistence type="predicted"/>
<dbReference type="Gene3D" id="3.40.50.300">
    <property type="entry name" value="P-loop containing nucleotide triphosphate hydrolases"/>
    <property type="match status" value="1"/>
</dbReference>
<keyword evidence="1" id="KW-0547">Nucleotide-binding</keyword>
<dbReference type="InterPro" id="IPR027417">
    <property type="entry name" value="P-loop_NTPase"/>
</dbReference>
<name>Q64AR7_UNCAG</name>
<keyword evidence="3" id="KW-0347">Helicase</keyword>
<dbReference type="SUPFAM" id="SSF52540">
    <property type="entry name" value="P-loop containing nucleoside triphosphate hydrolases"/>
    <property type="match status" value="1"/>
</dbReference>
<keyword evidence="2" id="KW-0378">Hydrolase</keyword>
<organism evidence="6">
    <name type="scientific">Uncultured archaeon GZfos26G2</name>
    <dbReference type="NCBI Taxonomy" id="3386331"/>
    <lineage>
        <taxon>Archaea</taxon>
        <taxon>Methanobacteriati</taxon>
        <taxon>Methanobacteriota</taxon>
        <taxon>Stenosarchaea group</taxon>
        <taxon>Methanomicrobia</taxon>
        <taxon>Candidatus Methanophagales</taxon>
        <taxon>Candidatus Methanophagaceae</taxon>
        <taxon>Candidatus Methanophaga</taxon>
    </lineage>
</organism>
<accession>Q64AR7</accession>
<protein>
    <recommendedName>
        <fullName evidence="5">UvrD-like helicase ATP-binding domain-containing protein</fullName>
    </recommendedName>
</protein>
<evidence type="ECO:0000256" key="3">
    <source>
        <dbReference type="ARBA" id="ARBA00022806"/>
    </source>
</evidence>